<keyword evidence="3" id="KW-1185">Reference proteome</keyword>
<accession>A0A9W8XYH3</accession>
<reference evidence="2" key="1">
    <citation type="submission" date="2022-10" db="EMBL/GenBank/DDBJ databases">
        <title>Tapping the CABI collections for fungal endophytes: first genome assemblies for Collariella, Neodidymelliopsis, Ascochyta clinopodiicola, Didymella pomorum, Didymosphaeria variabile, Neocosmospora piperis and Neocucurbitaria cava.</title>
        <authorList>
            <person name="Hill R."/>
        </authorList>
    </citation>
    <scope>NUCLEOTIDE SEQUENCE</scope>
    <source>
        <strain evidence="2">IMI 356814</strain>
    </source>
</reference>
<dbReference type="AlphaFoldDB" id="A0A9W8XYH3"/>
<evidence type="ECO:0000256" key="1">
    <source>
        <dbReference type="SAM" id="MobiDB-lite"/>
    </source>
</evidence>
<feature type="compositionally biased region" description="Basic and acidic residues" evidence="1">
    <location>
        <begin position="31"/>
        <end position="41"/>
    </location>
</feature>
<comment type="caution">
    <text evidence="2">The sequence shown here is derived from an EMBL/GenBank/DDBJ whole genome shotgun (WGS) entry which is preliminary data.</text>
</comment>
<organism evidence="2 3">
    <name type="scientific">Neocucurbitaria cava</name>
    <dbReference type="NCBI Taxonomy" id="798079"/>
    <lineage>
        <taxon>Eukaryota</taxon>
        <taxon>Fungi</taxon>
        <taxon>Dikarya</taxon>
        <taxon>Ascomycota</taxon>
        <taxon>Pezizomycotina</taxon>
        <taxon>Dothideomycetes</taxon>
        <taxon>Pleosporomycetidae</taxon>
        <taxon>Pleosporales</taxon>
        <taxon>Pleosporineae</taxon>
        <taxon>Cucurbitariaceae</taxon>
        <taxon>Neocucurbitaria</taxon>
    </lineage>
</organism>
<protein>
    <submittedName>
        <fullName evidence="2">Uncharacterized protein</fullName>
    </submittedName>
</protein>
<sequence>MDRESLAQAVIQEQKKALDELRRQEARLLRRLKETIKEQQKDTPTPTPTPTPELKEDQETTDHVEALKQQAQEDEETLKHLLAQESEDHVESLKQQAIEADDEVKRLENTLEQRKSVLKWEEREKKGKEPAVEYVIKEGRRKRKN</sequence>
<dbReference type="EMBL" id="JAPEUY010000021">
    <property type="protein sequence ID" value="KAJ4362328.1"/>
    <property type="molecule type" value="Genomic_DNA"/>
</dbReference>
<gene>
    <name evidence="2" type="ORF">N0V83_010421</name>
</gene>
<proteinExistence type="predicted"/>
<evidence type="ECO:0000313" key="2">
    <source>
        <dbReference type="EMBL" id="KAJ4362328.1"/>
    </source>
</evidence>
<dbReference type="Proteomes" id="UP001140560">
    <property type="component" value="Unassembled WGS sequence"/>
</dbReference>
<name>A0A9W8XYH3_9PLEO</name>
<evidence type="ECO:0000313" key="3">
    <source>
        <dbReference type="Proteomes" id="UP001140560"/>
    </source>
</evidence>
<feature type="region of interest" description="Disordered" evidence="1">
    <location>
        <begin position="31"/>
        <end position="79"/>
    </location>
</feature>
<feature type="compositionally biased region" description="Basic and acidic residues" evidence="1">
    <location>
        <begin position="53"/>
        <end position="66"/>
    </location>
</feature>